<feature type="transmembrane region" description="Helical" evidence="1">
    <location>
        <begin position="498"/>
        <end position="523"/>
    </location>
</feature>
<gene>
    <name evidence="2" type="ORF">Mal15_32560</name>
</gene>
<keyword evidence="1" id="KW-0472">Membrane</keyword>
<protein>
    <recommendedName>
        <fullName evidence="4">Bacterial membrane protein YfhO</fullName>
    </recommendedName>
</protein>
<feature type="transmembrane region" description="Helical" evidence="1">
    <location>
        <begin position="474"/>
        <end position="492"/>
    </location>
</feature>
<keyword evidence="3" id="KW-1185">Reference proteome</keyword>
<accession>A0A5B9MHY8</accession>
<evidence type="ECO:0000313" key="3">
    <source>
        <dbReference type="Proteomes" id="UP000321353"/>
    </source>
</evidence>
<name>A0A5B9MHY8_9BACT</name>
<feature type="transmembrane region" description="Helical" evidence="1">
    <location>
        <begin position="221"/>
        <end position="245"/>
    </location>
</feature>
<evidence type="ECO:0000256" key="1">
    <source>
        <dbReference type="SAM" id="Phobius"/>
    </source>
</evidence>
<evidence type="ECO:0008006" key="4">
    <source>
        <dbReference type="Google" id="ProtNLM"/>
    </source>
</evidence>
<feature type="transmembrane region" description="Helical" evidence="1">
    <location>
        <begin position="304"/>
        <end position="323"/>
    </location>
</feature>
<dbReference type="Proteomes" id="UP000321353">
    <property type="component" value="Chromosome"/>
</dbReference>
<proteinExistence type="predicted"/>
<feature type="transmembrane region" description="Helical" evidence="1">
    <location>
        <begin position="421"/>
        <end position="438"/>
    </location>
</feature>
<dbReference type="AlphaFoldDB" id="A0A5B9MHY8"/>
<feature type="transmembrane region" description="Helical" evidence="1">
    <location>
        <begin position="94"/>
        <end position="112"/>
    </location>
</feature>
<keyword evidence="1" id="KW-0812">Transmembrane</keyword>
<dbReference type="EMBL" id="CP036264">
    <property type="protein sequence ID" value="QEF99195.1"/>
    <property type="molecule type" value="Genomic_DNA"/>
</dbReference>
<dbReference type="KEGG" id="smam:Mal15_32560"/>
<feature type="transmembrane region" description="Helical" evidence="1">
    <location>
        <begin position="335"/>
        <end position="355"/>
    </location>
</feature>
<reference evidence="2 3" key="1">
    <citation type="submission" date="2019-02" db="EMBL/GenBank/DDBJ databases">
        <title>Planctomycetal bacteria perform biofilm scaping via a novel small molecule.</title>
        <authorList>
            <person name="Jeske O."/>
            <person name="Boedeker C."/>
            <person name="Wiegand S."/>
            <person name="Breitling P."/>
            <person name="Kallscheuer N."/>
            <person name="Jogler M."/>
            <person name="Rohde M."/>
            <person name="Petersen J."/>
            <person name="Medema M.H."/>
            <person name="Surup F."/>
            <person name="Jogler C."/>
        </authorList>
    </citation>
    <scope>NUCLEOTIDE SEQUENCE [LARGE SCALE GENOMIC DNA]</scope>
    <source>
        <strain evidence="2 3">Mal15</strain>
    </source>
</reference>
<sequence>MIQRLATVAFVAAVILGSIWPMFLGDRIAFRDVNHFYLPLYDYVSERTAGEWLPFWNPLDHTGLPLIGEASTAVLYPVRYVVYSLPLTNEWLMNLYLVVHLMLASAGAAWMAKTIGCSRLGAVVAAIVYPLSGSVFALSCNPPFLVGAAWIPLALGACLSATAIRRRVVIAATALSMMVLGGDPQSALHCVITVVAIALLSTRGQLKQAKRSGHSWMRCEWFRSVIVSFVACVLAVGVSSIQIAASLDWSRQSVRAPDAGPRSEIYDFSLAPWHAIEVLSPRPFGDLFPVHRRVANLIPGEGRMWTPSIYAGLVVGFALLCRLVRPREYFAEPWFAVALIGLLICFGHFGVVWFLQQIPGVLQHSESAIGGPFWMLCNLIPGYSSFRYPVKWLPIFAIAGSMVAAQWIATERDRIEGRVATALLAAFVIAVVGAHLAIDHWARWYPIAPNELPIDEYWGRLDVTGGLVIVRRSCLWTVAILLPLIGLRWFAVPIRERFGVASLACAWAILIAIDSVAAASTLLPTVNISQERQLSHQASPPPIPKTRVLRTQRGMWPQRWRQSHSDERALEVAASERMAWFGRWHLVHRQAVFNSMVSIKSRSYREFWSACNQHLGDLDFEQRRVFWRQIRQWLAIGAVSHVDGKASTAAGGMTLVAVDRKTTEPVDRVRVFTRWMPEKPLREFIGEFGRIDEDSLADGNRDGGRVPLPHVAIAPPSADPGRTARVRRTTEGAIVVECNATCLLERCVYQDGNWNARLTPLDGGPSRSRSVFRSSHLNQAVAVPAGKWIVSFEYRPWWKRAAIFATILSAILLGILARLPNQFVNPTVRGIVFFLIRGRLLRSFRPSNRNHQ</sequence>
<feature type="transmembrane region" description="Helical" evidence="1">
    <location>
        <begin position="392"/>
        <end position="409"/>
    </location>
</feature>
<dbReference type="RefSeq" id="WP_147868636.1">
    <property type="nucleotide sequence ID" value="NZ_CP036264.1"/>
</dbReference>
<keyword evidence="1" id="KW-1133">Transmembrane helix</keyword>
<organism evidence="2 3">
    <name type="scientific">Stieleria maiorica</name>
    <dbReference type="NCBI Taxonomy" id="2795974"/>
    <lineage>
        <taxon>Bacteria</taxon>
        <taxon>Pseudomonadati</taxon>
        <taxon>Planctomycetota</taxon>
        <taxon>Planctomycetia</taxon>
        <taxon>Pirellulales</taxon>
        <taxon>Pirellulaceae</taxon>
        <taxon>Stieleria</taxon>
    </lineage>
</organism>
<feature type="transmembrane region" description="Helical" evidence="1">
    <location>
        <begin position="118"/>
        <end position="138"/>
    </location>
</feature>
<feature type="transmembrane region" description="Helical" evidence="1">
    <location>
        <begin position="145"/>
        <end position="164"/>
    </location>
</feature>
<evidence type="ECO:0000313" key="2">
    <source>
        <dbReference type="EMBL" id="QEF99195.1"/>
    </source>
</evidence>